<keyword evidence="5" id="KW-1185">Reference proteome</keyword>
<protein>
    <submittedName>
        <fullName evidence="4">Regulatory LuxR family protein</fullName>
    </submittedName>
</protein>
<proteinExistence type="predicted"/>
<dbReference type="GO" id="GO:0006355">
    <property type="term" value="P:regulation of DNA-templated transcription"/>
    <property type="evidence" value="ECO:0007669"/>
    <property type="project" value="InterPro"/>
</dbReference>
<dbReference type="Pfam" id="PF00196">
    <property type="entry name" value="GerE"/>
    <property type="match status" value="1"/>
</dbReference>
<dbReference type="Pfam" id="PF13191">
    <property type="entry name" value="AAA_16"/>
    <property type="match status" value="1"/>
</dbReference>
<dbReference type="Proteomes" id="UP000295680">
    <property type="component" value="Unassembled WGS sequence"/>
</dbReference>
<dbReference type="AlphaFoldDB" id="A0A4R2IJJ2"/>
<evidence type="ECO:0000256" key="2">
    <source>
        <dbReference type="ARBA" id="ARBA00022840"/>
    </source>
</evidence>
<dbReference type="EMBL" id="SLWS01000022">
    <property type="protein sequence ID" value="TCO44767.1"/>
    <property type="molecule type" value="Genomic_DNA"/>
</dbReference>
<dbReference type="OrthoDB" id="4335782at2"/>
<evidence type="ECO:0000313" key="4">
    <source>
        <dbReference type="EMBL" id="TCO44767.1"/>
    </source>
</evidence>
<dbReference type="CDD" id="cd06170">
    <property type="entry name" value="LuxR_C_like"/>
    <property type="match status" value="1"/>
</dbReference>
<reference evidence="4 5" key="1">
    <citation type="submission" date="2019-03" db="EMBL/GenBank/DDBJ databases">
        <title>Genomic Encyclopedia of Type Strains, Phase IV (KMG-IV): sequencing the most valuable type-strain genomes for metagenomic binning, comparative biology and taxonomic classification.</title>
        <authorList>
            <person name="Goeker M."/>
        </authorList>
    </citation>
    <scope>NUCLEOTIDE SEQUENCE [LARGE SCALE GENOMIC DNA]</scope>
    <source>
        <strain evidence="4 5">DSM 45934</strain>
    </source>
</reference>
<keyword evidence="1" id="KW-0547">Nucleotide-binding</keyword>
<dbReference type="PRINTS" id="PR00038">
    <property type="entry name" value="HTHLUXR"/>
</dbReference>
<dbReference type="GO" id="GO:0005524">
    <property type="term" value="F:ATP binding"/>
    <property type="evidence" value="ECO:0007669"/>
    <property type="project" value="UniProtKB-KW"/>
</dbReference>
<dbReference type="SUPFAM" id="SSF46894">
    <property type="entry name" value="C-terminal effector domain of the bipartite response regulators"/>
    <property type="match status" value="1"/>
</dbReference>
<keyword evidence="2" id="KW-0067">ATP-binding</keyword>
<evidence type="ECO:0000259" key="3">
    <source>
        <dbReference type="PROSITE" id="PS50043"/>
    </source>
</evidence>
<organism evidence="4 5">
    <name type="scientific">Actinocrispum wychmicini</name>
    <dbReference type="NCBI Taxonomy" id="1213861"/>
    <lineage>
        <taxon>Bacteria</taxon>
        <taxon>Bacillati</taxon>
        <taxon>Actinomycetota</taxon>
        <taxon>Actinomycetes</taxon>
        <taxon>Pseudonocardiales</taxon>
        <taxon>Pseudonocardiaceae</taxon>
        <taxon>Actinocrispum</taxon>
    </lineage>
</organism>
<gene>
    <name evidence="4" type="ORF">EV192_12224</name>
</gene>
<dbReference type="SMART" id="SM00421">
    <property type="entry name" value="HTH_LUXR"/>
    <property type="match status" value="1"/>
</dbReference>
<sequence length="897" mass="94104">MTSESLQTRLLGAGTGNTLIERDAELAVLDQLVLDVLAGRSAFVVVQGPPGVGRSALLAEAAGLAEQVGLPVGLARCAPGERRLDVPAQLLAALAPEQPPPDAHIGLRDLTPGACDRGLVLVVDDLHRADPESLCWLAGIVGRLQDRPVLVAVSVNTAAPAVLDVDSLGATVLQVRPLSANGVRWIVHTHSGTDVSEKVVAAVTESVDGNPAVLRATLGRGAHGRLNAQRIRAAAAEVRAEHLDRIVGDLPDTWISVLRASVAGGEDLPFTGVCRLARVSRAAAIDIFAALAGTGLVAGTAVEPSARGPVMSTMDLHGRAALFGEAVEIAHDMGFPDETVGRMLLAAPPIGRPWAIEALRVAAGRAQEAGLDALAADLLTRALREPMSAPVRAAVLLELSTVELLTNPEAGDRRLDRLLRETDGADLGAYRITAADLLVCRGDTTLVDRAIAAAARRPGIGAAERDSVLALSAVAEDARHGASELVLPVLPELPELPDDPAQAGVAAWRVAARGRHLARCRALARKALAGNTDGWPFAPRVAAVKALFLAGEAEEATARLDEVVAGARRRRARPAVGLALATRAELMLHRGLLDEATRDLHAATAEVPRQRWHAGTLPRLVAVEILIDLERGMVERAEMVAAAPMPATSVGSLGWTYLLFARGLLTLAGGQPSAAALLLTECGRRLAADQWRNPALLAWRSFAAIAHQACGHLNTAARLIEEETALAYTWGVPGPIGLAHLCGGLAFGDAVGLTRLGKAAQALRDGPHRLLHTRAVIELAAARLAAGQHTDVSALLREATGLVSQHGWDHLMPRLNELSRQFASVPRTDSTLSPVQVEVARLAAEGLSNAAVAARLRLAKRTVELHLTNIYRKLGIAGRAELRTALGESTGECDRAT</sequence>
<dbReference type="Gene3D" id="1.10.10.10">
    <property type="entry name" value="Winged helix-like DNA-binding domain superfamily/Winged helix DNA-binding domain"/>
    <property type="match status" value="1"/>
</dbReference>
<dbReference type="GO" id="GO:0005737">
    <property type="term" value="C:cytoplasm"/>
    <property type="evidence" value="ECO:0007669"/>
    <property type="project" value="TreeGrafter"/>
</dbReference>
<dbReference type="GO" id="GO:0003677">
    <property type="term" value="F:DNA binding"/>
    <property type="evidence" value="ECO:0007669"/>
    <property type="project" value="InterPro"/>
</dbReference>
<dbReference type="InterPro" id="IPR041664">
    <property type="entry name" value="AAA_16"/>
</dbReference>
<dbReference type="InterPro" id="IPR036388">
    <property type="entry name" value="WH-like_DNA-bd_sf"/>
</dbReference>
<dbReference type="GO" id="GO:0004016">
    <property type="term" value="F:adenylate cyclase activity"/>
    <property type="evidence" value="ECO:0007669"/>
    <property type="project" value="TreeGrafter"/>
</dbReference>
<evidence type="ECO:0000256" key="1">
    <source>
        <dbReference type="ARBA" id="ARBA00022741"/>
    </source>
</evidence>
<dbReference type="PANTHER" id="PTHR16305">
    <property type="entry name" value="TESTICULAR SOLUBLE ADENYLYL CYCLASE"/>
    <property type="match status" value="1"/>
</dbReference>
<dbReference type="InterPro" id="IPR027417">
    <property type="entry name" value="P-loop_NTPase"/>
</dbReference>
<comment type="caution">
    <text evidence="4">The sequence shown here is derived from an EMBL/GenBank/DDBJ whole genome shotgun (WGS) entry which is preliminary data.</text>
</comment>
<dbReference type="PROSITE" id="PS00622">
    <property type="entry name" value="HTH_LUXR_1"/>
    <property type="match status" value="1"/>
</dbReference>
<dbReference type="PANTHER" id="PTHR16305:SF35">
    <property type="entry name" value="TRANSCRIPTIONAL ACTIVATOR DOMAIN"/>
    <property type="match status" value="1"/>
</dbReference>
<dbReference type="RefSeq" id="WP_132126273.1">
    <property type="nucleotide sequence ID" value="NZ_SLWS01000022.1"/>
</dbReference>
<evidence type="ECO:0000313" key="5">
    <source>
        <dbReference type="Proteomes" id="UP000295680"/>
    </source>
</evidence>
<dbReference type="InterPro" id="IPR000792">
    <property type="entry name" value="Tscrpt_reg_LuxR_C"/>
</dbReference>
<dbReference type="PROSITE" id="PS50043">
    <property type="entry name" value="HTH_LUXR_2"/>
    <property type="match status" value="1"/>
</dbReference>
<accession>A0A4R2IJJ2</accession>
<dbReference type="InterPro" id="IPR016032">
    <property type="entry name" value="Sig_transdc_resp-reg_C-effctor"/>
</dbReference>
<dbReference type="SUPFAM" id="SSF52540">
    <property type="entry name" value="P-loop containing nucleoside triphosphate hydrolases"/>
    <property type="match status" value="1"/>
</dbReference>
<name>A0A4R2IJJ2_9PSEU</name>
<feature type="domain" description="HTH luxR-type" evidence="3">
    <location>
        <begin position="825"/>
        <end position="891"/>
    </location>
</feature>